<evidence type="ECO:0000313" key="1">
    <source>
        <dbReference type="EMBL" id="KAF2824785.1"/>
    </source>
</evidence>
<dbReference type="EMBL" id="MU006229">
    <property type="protein sequence ID" value="KAF2824785.1"/>
    <property type="molecule type" value="Genomic_DNA"/>
</dbReference>
<organism evidence="1 2">
    <name type="scientific">Ophiobolus disseminans</name>
    <dbReference type="NCBI Taxonomy" id="1469910"/>
    <lineage>
        <taxon>Eukaryota</taxon>
        <taxon>Fungi</taxon>
        <taxon>Dikarya</taxon>
        <taxon>Ascomycota</taxon>
        <taxon>Pezizomycotina</taxon>
        <taxon>Dothideomycetes</taxon>
        <taxon>Pleosporomycetidae</taxon>
        <taxon>Pleosporales</taxon>
        <taxon>Pleosporineae</taxon>
        <taxon>Phaeosphaeriaceae</taxon>
        <taxon>Ophiobolus</taxon>
    </lineage>
</organism>
<proteinExistence type="predicted"/>
<dbReference type="PROSITE" id="PS51257">
    <property type="entry name" value="PROKAR_LIPOPROTEIN"/>
    <property type="match status" value="1"/>
</dbReference>
<evidence type="ECO:0000313" key="2">
    <source>
        <dbReference type="Proteomes" id="UP000799424"/>
    </source>
</evidence>
<protein>
    <submittedName>
        <fullName evidence="1">Uncharacterized protein</fullName>
    </submittedName>
</protein>
<keyword evidence="2" id="KW-1185">Reference proteome</keyword>
<sequence>MKLSAFIAVAGLTAGIQGCFFTVHSSTVGNFNVQKSEPKGAFHTSLSVASLWKLAHLTRFLWQITAVLAISFSISRPGRFVRDARDAEITSFEE</sequence>
<reference evidence="1" key="1">
    <citation type="journal article" date="2020" name="Stud. Mycol.">
        <title>101 Dothideomycetes genomes: a test case for predicting lifestyles and emergence of pathogens.</title>
        <authorList>
            <person name="Haridas S."/>
            <person name="Albert R."/>
            <person name="Binder M."/>
            <person name="Bloem J."/>
            <person name="Labutti K."/>
            <person name="Salamov A."/>
            <person name="Andreopoulos B."/>
            <person name="Baker S."/>
            <person name="Barry K."/>
            <person name="Bills G."/>
            <person name="Bluhm B."/>
            <person name="Cannon C."/>
            <person name="Castanera R."/>
            <person name="Culley D."/>
            <person name="Daum C."/>
            <person name="Ezra D."/>
            <person name="Gonzalez J."/>
            <person name="Henrissat B."/>
            <person name="Kuo A."/>
            <person name="Liang C."/>
            <person name="Lipzen A."/>
            <person name="Lutzoni F."/>
            <person name="Magnuson J."/>
            <person name="Mondo S."/>
            <person name="Nolan M."/>
            <person name="Ohm R."/>
            <person name="Pangilinan J."/>
            <person name="Park H.-J."/>
            <person name="Ramirez L."/>
            <person name="Alfaro M."/>
            <person name="Sun H."/>
            <person name="Tritt A."/>
            <person name="Yoshinaga Y."/>
            <person name="Zwiers L.-H."/>
            <person name="Turgeon B."/>
            <person name="Goodwin S."/>
            <person name="Spatafora J."/>
            <person name="Crous P."/>
            <person name="Grigoriev I."/>
        </authorList>
    </citation>
    <scope>NUCLEOTIDE SEQUENCE</scope>
    <source>
        <strain evidence="1">CBS 113818</strain>
    </source>
</reference>
<dbReference type="AlphaFoldDB" id="A0A6A6ZWS7"/>
<accession>A0A6A6ZWS7</accession>
<name>A0A6A6ZWS7_9PLEO</name>
<gene>
    <name evidence="1" type="ORF">CC86DRAFT_407935</name>
</gene>
<dbReference type="OrthoDB" id="3456201at2759"/>
<dbReference type="Proteomes" id="UP000799424">
    <property type="component" value="Unassembled WGS sequence"/>
</dbReference>